<evidence type="ECO:0000256" key="1">
    <source>
        <dbReference type="ARBA" id="ARBA00022630"/>
    </source>
</evidence>
<keyword evidence="1" id="KW-0285">Flavoprotein</keyword>
<dbReference type="InterPro" id="IPR029063">
    <property type="entry name" value="SAM-dependent_MTases_sf"/>
</dbReference>
<keyword evidence="7" id="KW-1185">Reference proteome</keyword>
<name>A0A7I7RR04_9MYCO</name>
<dbReference type="KEGG" id="marz:MARA_04600"/>
<dbReference type="SUPFAM" id="SSF53335">
    <property type="entry name" value="S-adenosyl-L-methionine-dependent methyltransferases"/>
    <property type="match status" value="1"/>
</dbReference>
<organism evidence="6 7">
    <name type="scientific">Mycolicibacterium arabiense</name>
    <dbReference type="NCBI Taxonomy" id="1286181"/>
    <lineage>
        <taxon>Bacteria</taxon>
        <taxon>Bacillati</taxon>
        <taxon>Actinomycetota</taxon>
        <taxon>Actinomycetes</taxon>
        <taxon>Mycobacteriales</taxon>
        <taxon>Mycobacteriaceae</taxon>
        <taxon>Mycolicibacterium</taxon>
    </lineage>
</organism>
<feature type="domain" description="FAD/NAD(P)-binding" evidence="4">
    <location>
        <begin position="18"/>
        <end position="297"/>
    </location>
</feature>
<dbReference type="GO" id="GO:0032259">
    <property type="term" value="P:methylation"/>
    <property type="evidence" value="ECO:0007669"/>
    <property type="project" value="UniProtKB-KW"/>
</dbReference>
<feature type="domain" description="Methyltransferase" evidence="5">
    <location>
        <begin position="363"/>
        <end position="456"/>
    </location>
</feature>
<dbReference type="Gene3D" id="3.40.50.150">
    <property type="entry name" value="Vaccinia Virus protein VP39"/>
    <property type="match status" value="1"/>
</dbReference>
<accession>A0A7I7RR04</accession>
<gene>
    <name evidence="6" type="ORF">MARA_04600</name>
</gene>
<evidence type="ECO:0000259" key="4">
    <source>
        <dbReference type="Pfam" id="PF07992"/>
    </source>
</evidence>
<dbReference type="Gene3D" id="3.50.50.60">
    <property type="entry name" value="FAD/NAD(P)-binding domain"/>
    <property type="match status" value="2"/>
</dbReference>
<evidence type="ECO:0000256" key="3">
    <source>
        <dbReference type="ARBA" id="ARBA00048132"/>
    </source>
</evidence>
<dbReference type="EMBL" id="AP022593">
    <property type="protein sequence ID" value="BBY46992.1"/>
    <property type="molecule type" value="Genomic_DNA"/>
</dbReference>
<dbReference type="Pfam" id="PF07992">
    <property type="entry name" value="Pyr_redox_2"/>
    <property type="match status" value="1"/>
</dbReference>
<dbReference type="InterPro" id="IPR041698">
    <property type="entry name" value="Methyltransf_25"/>
</dbReference>
<sequence length="529" mass="56492">MALRIAGGKLEDMEREWDCIVIGGGAAGLSAALVLGRARRRTLVVDAGKPSNSAAHGIGGLLGHDGRPPAELYEKGRGELAAYPDVEVRSGEVVRGERGFVLELADGSIERSKTVVLATGMDYRMPDVPGIAEAWGRSVFHCPFCHGWEARDQPVAVLASGARAVHMALMIRNWTDDVVLLTNAADDLDDAQRKQLDAVGITVDPRAVARFVTSGGDLSAVEFADGTELPRRAALVATTLHQRSPLAAQLGATAVPSPLAPDGLFVDQFQRTSVPGLFAAGDIGAQMPQVAAAVATGSLAGASVVQTLLGDDVGLPVPPWPTQALPADEYWERHYGSRDRIWSGRVNARLEEVARDLTPGSALDLGCGEGGDAVWLAEHGWHVTAVDISETAMGRARDEATARGVADRIAFERHDLSETFPEGDYDLVSAQFLHSTVRLERPRILSDAAAAVRPGGHLVIVDHGGMPSWATGVPHDFPFPSIEEVLAGLNLQDDQWERVRVEAIERDVSTPDGKHARIADNVMVLRRKP</sequence>
<evidence type="ECO:0000259" key="5">
    <source>
        <dbReference type="Pfam" id="PF13649"/>
    </source>
</evidence>
<dbReference type="Proteomes" id="UP000467428">
    <property type="component" value="Chromosome"/>
</dbReference>
<dbReference type="SUPFAM" id="SSF51905">
    <property type="entry name" value="FAD/NAD(P)-binding domain"/>
    <property type="match status" value="1"/>
</dbReference>
<evidence type="ECO:0000256" key="2">
    <source>
        <dbReference type="ARBA" id="ARBA00023002"/>
    </source>
</evidence>
<dbReference type="CDD" id="cd02440">
    <property type="entry name" value="AdoMet_MTases"/>
    <property type="match status" value="1"/>
</dbReference>
<dbReference type="InterPro" id="IPR023753">
    <property type="entry name" value="FAD/NAD-binding_dom"/>
</dbReference>
<proteinExistence type="predicted"/>
<evidence type="ECO:0000313" key="6">
    <source>
        <dbReference type="EMBL" id="BBY46992.1"/>
    </source>
</evidence>
<dbReference type="PANTHER" id="PTHR48105">
    <property type="entry name" value="THIOREDOXIN REDUCTASE 1-RELATED-RELATED"/>
    <property type="match status" value="1"/>
</dbReference>
<comment type="catalytic activity">
    <reaction evidence="3">
        <text>[thioredoxin]-dithiol + NADP(+) = [thioredoxin]-disulfide + NADPH + H(+)</text>
        <dbReference type="Rhea" id="RHEA:20345"/>
        <dbReference type="Rhea" id="RHEA-COMP:10698"/>
        <dbReference type="Rhea" id="RHEA-COMP:10700"/>
        <dbReference type="ChEBI" id="CHEBI:15378"/>
        <dbReference type="ChEBI" id="CHEBI:29950"/>
        <dbReference type="ChEBI" id="CHEBI:50058"/>
        <dbReference type="ChEBI" id="CHEBI:57783"/>
        <dbReference type="ChEBI" id="CHEBI:58349"/>
        <dbReference type="EC" id="1.8.1.9"/>
    </reaction>
</comment>
<reference evidence="6 7" key="1">
    <citation type="journal article" date="2019" name="Emerg. Microbes Infect.">
        <title>Comprehensive subspecies identification of 175 nontuberculous mycobacteria species based on 7547 genomic profiles.</title>
        <authorList>
            <person name="Matsumoto Y."/>
            <person name="Kinjo T."/>
            <person name="Motooka D."/>
            <person name="Nabeya D."/>
            <person name="Jung N."/>
            <person name="Uechi K."/>
            <person name="Horii T."/>
            <person name="Iida T."/>
            <person name="Fujita J."/>
            <person name="Nakamura S."/>
        </authorList>
    </citation>
    <scope>NUCLEOTIDE SEQUENCE [LARGE SCALE GENOMIC DNA]</scope>
    <source>
        <strain evidence="6 7">JCM 18538</strain>
    </source>
</reference>
<keyword evidence="6" id="KW-0808">Transferase</keyword>
<dbReference type="GO" id="GO:0008168">
    <property type="term" value="F:methyltransferase activity"/>
    <property type="evidence" value="ECO:0007669"/>
    <property type="project" value="UniProtKB-KW"/>
</dbReference>
<protein>
    <submittedName>
        <fullName evidence="6">Methyltransferase</fullName>
    </submittedName>
</protein>
<keyword evidence="6" id="KW-0489">Methyltransferase</keyword>
<dbReference type="RefSeq" id="WP_308215029.1">
    <property type="nucleotide sequence ID" value="NZ_AP022593.1"/>
</dbReference>
<dbReference type="GO" id="GO:0004791">
    <property type="term" value="F:thioredoxin-disulfide reductase (NADPH) activity"/>
    <property type="evidence" value="ECO:0007669"/>
    <property type="project" value="UniProtKB-EC"/>
</dbReference>
<dbReference type="Pfam" id="PF13649">
    <property type="entry name" value="Methyltransf_25"/>
    <property type="match status" value="1"/>
</dbReference>
<evidence type="ECO:0000313" key="7">
    <source>
        <dbReference type="Proteomes" id="UP000467428"/>
    </source>
</evidence>
<dbReference type="InterPro" id="IPR036188">
    <property type="entry name" value="FAD/NAD-bd_sf"/>
</dbReference>
<dbReference type="AlphaFoldDB" id="A0A7I7RR04"/>
<dbReference type="PRINTS" id="PR00368">
    <property type="entry name" value="FADPNR"/>
</dbReference>
<keyword evidence="2" id="KW-0560">Oxidoreductase</keyword>
<dbReference type="InterPro" id="IPR050097">
    <property type="entry name" value="Ferredoxin-NADP_redctase_2"/>
</dbReference>
<geneLocation type="plasmid" evidence="7">
    <name>pjcm18538 dna</name>
</geneLocation>
<dbReference type="PRINTS" id="PR00469">
    <property type="entry name" value="PNDRDTASEII"/>
</dbReference>